<name>A0ABQ7N7K2_BRACM</name>
<reference evidence="1 2" key="1">
    <citation type="submission" date="2021-03" db="EMBL/GenBank/DDBJ databases">
        <authorList>
            <person name="King G.J."/>
            <person name="Bancroft I."/>
            <person name="Baten A."/>
            <person name="Bloomfield J."/>
            <person name="Borpatragohain P."/>
            <person name="He Z."/>
            <person name="Irish N."/>
            <person name="Irwin J."/>
            <person name="Liu K."/>
            <person name="Mauleon R.P."/>
            <person name="Moore J."/>
            <person name="Morris R."/>
            <person name="Ostergaard L."/>
            <person name="Wang B."/>
            <person name="Wells R."/>
        </authorList>
    </citation>
    <scope>NUCLEOTIDE SEQUENCE [LARGE SCALE GENOMIC DNA]</scope>
    <source>
        <strain evidence="1">R-o-18</strain>
        <tissue evidence="1">Leaf</tissue>
    </source>
</reference>
<dbReference type="Proteomes" id="UP000823674">
    <property type="component" value="Chromosome A03"/>
</dbReference>
<proteinExistence type="predicted"/>
<accession>A0ABQ7N7K2</accession>
<keyword evidence="2" id="KW-1185">Reference proteome</keyword>
<evidence type="ECO:0000313" key="1">
    <source>
        <dbReference type="EMBL" id="KAG5406045.1"/>
    </source>
</evidence>
<protein>
    <submittedName>
        <fullName evidence="1">Uncharacterized protein</fullName>
    </submittedName>
</protein>
<organism evidence="1 2">
    <name type="scientific">Brassica rapa subsp. trilocularis</name>
    <dbReference type="NCBI Taxonomy" id="1813537"/>
    <lineage>
        <taxon>Eukaryota</taxon>
        <taxon>Viridiplantae</taxon>
        <taxon>Streptophyta</taxon>
        <taxon>Embryophyta</taxon>
        <taxon>Tracheophyta</taxon>
        <taxon>Spermatophyta</taxon>
        <taxon>Magnoliopsida</taxon>
        <taxon>eudicotyledons</taxon>
        <taxon>Gunneridae</taxon>
        <taxon>Pentapetalae</taxon>
        <taxon>rosids</taxon>
        <taxon>malvids</taxon>
        <taxon>Brassicales</taxon>
        <taxon>Brassicaceae</taxon>
        <taxon>Brassiceae</taxon>
        <taxon>Brassica</taxon>
    </lineage>
</organism>
<evidence type="ECO:0000313" key="2">
    <source>
        <dbReference type="Proteomes" id="UP000823674"/>
    </source>
</evidence>
<comment type="caution">
    <text evidence="1">The sequence shown here is derived from an EMBL/GenBank/DDBJ whole genome shotgun (WGS) entry which is preliminary data.</text>
</comment>
<gene>
    <name evidence="1" type="primary">A03g505260.1_BraROA</name>
    <name evidence="1" type="ORF">IGI04_012164</name>
</gene>
<dbReference type="EMBL" id="JADBGQ010000003">
    <property type="protein sequence ID" value="KAG5406045.1"/>
    <property type="molecule type" value="Genomic_DNA"/>
</dbReference>
<sequence length="82" mass="9576">MAGYGRHQVKSPKEGAQCNLQKPKEVTTKTSLALVIWRHKVWRHFQVACYSSTPSRTNKSMANKLRRIQPMIQRRIKNRAKD</sequence>